<organism evidence="1 2">
    <name type="scientific">Magallana gigas</name>
    <name type="common">Pacific oyster</name>
    <name type="synonym">Crassostrea gigas</name>
    <dbReference type="NCBI Taxonomy" id="29159"/>
    <lineage>
        <taxon>Eukaryota</taxon>
        <taxon>Metazoa</taxon>
        <taxon>Spiralia</taxon>
        <taxon>Lophotrochozoa</taxon>
        <taxon>Mollusca</taxon>
        <taxon>Bivalvia</taxon>
        <taxon>Autobranchia</taxon>
        <taxon>Pteriomorphia</taxon>
        <taxon>Ostreida</taxon>
        <taxon>Ostreoidea</taxon>
        <taxon>Ostreidae</taxon>
        <taxon>Magallana</taxon>
    </lineage>
</organism>
<reference evidence="1" key="1">
    <citation type="submission" date="2022-08" db="UniProtKB">
        <authorList>
            <consortium name="EnsemblMetazoa"/>
        </authorList>
    </citation>
    <scope>IDENTIFICATION</scope>
    <source>
        <strain evidence="1">05x7-T-G4-1.051#20</strain>
    </source>
</reference>
<keyword evidence="2" id="KW-1185">Reference proteome</keyword>
<dbReference type="Proteomes" id="UP000005408">
    <property type="component" value="Unassembled WGS sequence"/>
</dbReference>
<evidence type="ECO:0000313" key="2">
    <source>
        <dbReference type="Proteomes" id="UP000005408"/>
    </source>
</evidence>
<protein>
    <submittedName>
        <fullName evidence="1">Ankyrin-3</fullName>
    </submittedName>
</protein>
<accession>A0A8W8NLL4</accession>
<name>A0A8W8NLL4_MAGGI</name>
<sequence length="111" mass="13044">MLMQKAITNEVPCKTCFQKHKKIEWERNHPPAKVERQITTAKSVAYKNPLPKTDKVPTQLEINLMKREKRLEKLMPKPTGPKRDASAQYYGHYLDPNEVFKFKASEESIRF</sequence>
<proteinExistence type="predicted"/>
<dbReference type="AlphaFoldDB" id="A0A8W8NLL4"/>
<dbReference type="EnsemblMetazoa" id="G6387.1">
    <property type="protein sequence ID" value="G6387.1:cds"/>
    <property type="gene ID" value="G6387"/>
</dbReference>
<evidence type="ECO:0000313" key="1">
    <source>
        <dbReference type="EnsemblMetazoa" id="G6387.1:cds"/>
    </source>
</evidence>